<dbReference type="GO" id="GO:0030313">
    <property type="term" value="C:cell envelope"/>
    <property type="evidence" value="ECO:0007669"/>
    <property type="project" value="UniProtKB-SubCell"/>
</dbReference>
<dbReference type="Gene3D" id="3.40.50.2300">
    <property type="match status" value="2"/>
</dbReference>
<evidence type="ECO:0000256" key="1">
    <source>
        <dbReference type="ARBA" id="ARBA00004196"/>
    </source>
</evidence>
<comment type="similarity">
    <text evidence="2">Belongs to the bacterial solute-binding protein 2 family.</text>
</comment>
<name>A0A9J6ZK73_9BACL</name>
<dbReference type="PANTHER" id="PTHR46847">
    <property type="entry name" value="D-ALLOSE-BINDING PERIPLASMIC PROTEIN-RELATED"/>
    <property type="match status" value="1"/>
</dbReference>
<protein>
    <submittedName>
        <fullName evidence="6">Substrate-binding domain-containing protein</fullName>
    </submittedName>
</protein>
<comment type="subcellular location">
    <subcellularLocation>
        <location evidence="1">Cell envelope</location>
    </subcellularLocation>
</comment>
<evidence type="ECO:0000313" key="6">
    <source>
        <dbReference type="EMBL" id="URN96645.1"/>
    </source>
</evidence>
<feature type="transmembrane region" description="Helical" evidence="4">
    <location>
        <begin position="7"/>
        <end position="25"/>
    </location>
</feature>
<evidence type="ECO:0000256" key="4">
    <source>
        <dbReference type="SAM" id="Phobius"/>
    </source>
</evidence>
<dbReference type="Pfam" id="PF13407">
    <property type="entry name" value="Peripla_BP_4"/>
    <property type="match status" value="1"/>
</dbReference>
<dbReference type="InterPro" id="IPR025997">
    <property type="entry name" value="SBP_2_dom"/>
</dbReference>
<proteinExistence type="inferred from homology"/>
<dbReference type="InterPro" id="IPR028082">
    <property type="entry name" value="Peripla_BP_I"/>
</dbReference>
<dbReference type="EMBL" id="CP097899">
    <property type="protein sequence ID" value="URN96645.1"/>
    <property type="molecule type" value="Genomic_DNA"/>
</dbReference>
<dbReference type="PANTHER" id="PTHR46847:SF1">
    <property type="entry name" value="D-ALLOSE-BINDING PERIPLASMIC PROTEIN-RELATED"/>
    <property type="match status" value="1"/>
</dbReference>
<sequence length="327" mass="36374">MHNRKEWLIVLVGVLICGALIYSAFHPSKPDRVAVNHQKNIAVLLRSSTDDYWNYVRKGADNAALEYDVTLQLHFPENDGDIAGQIRIAHTILASNPDAIIIAANSDKEFAEVLEEANRRRIPVIAVDSKLTSGVTTTYIGSDNEAYGQEAMKEMAKLLNYKGNLLVVDYTHAGINGEAREQGVYEELKNYNDINVVSTVVCTNDVDQCKQIVKKNIKEHEVDGILALMTTSSISSALALKELNASNDIKMVGFDSSIQLLELLQEGQMESLFVQNAFSLGYLSVQYAVQAADGQNLSSSYLRDMTIVNKDNMFWLKNQKLLYPVVH</sequence>
<reference evidence="6" key="1">
    <citation type="submission" date="2022-05" db="EMBL/GenBank/DDBJ databases">
        <title>Novel bacterial taxa in a minimal lignocellulolytic consortium and its capacity to transform plastics disclosed by genome-resolved metagenomics.</title>
        <authorList>
            <person name="Rodriguez C.A.D."/>
            <person name="Diaz-Garcia L."/>
            <person name="Herrera K."/>
            <person name="Tarazona N.A."/>
            <person name="Sproer C."/>
            <person name="Overmann J."/>
            <person name="Jimenez D.J."/>
        </authorList>
    </citation>
    <scope>NUCLEOTIDE SEQUENCE</scope>
    <source>
        <strain evidence="6">MAG5</strain>
    </source>
</reference>
<dbReference type="Proteomes" id="UP001056756">
    <property type="component" value="Chromosome"/>
</dbReference>
<keyword evidence="4" id="KW-1133">Transmembrane helix</keyword>
<evidence type="ECO:0000313" key="7">
    <source>
        <dbReference type="Proteomes" id="UP001056756"/>
    </source>
</evidence>
<feature type="domain" description="Periplasmic binding protein" evidence="5">
    <location>
        <begin position="41"/>
        <end position="295"/>
    </location>
</feature>
<evidence type="ECO:0000256" key="3">
    <source>
        <dbReference type="ARBA" id="ARBA00022729"/>
    </source>
</evidence>
<keyword evidence="4" id="KW-0812">Transmembrane</keyword>
<dbReference type="GO" id="GO:0030246">
    <property type="term" value="F:carbohydrate binding"/>
    <property type="evidence" value="ECO:0007669"/>
    <property type="project" value="UniProtKB-ARBA"/>
</dbReference>
<evidence type="ECO:0000259" key="5">
    <source>
        <dbReference type="Pfam" id="PF13407"/>
    </source>
</evidence>
<evidence type="ECO:0000256" key="2">
    <source>
        <dbReference type="ARBA" id="ARBA00007639"/>
    </source>
</evidence>
<organism evidence="6 7">
    <name type="scientific">Candidatus Pristimantibacillus lignocellulolyticus</name>
    <dbReference type="NCBI Taxonomy" id="2994561"/>
    <lineage>
        <taxon>Bacteria</taxon>
        <taxon>Bacillati</taxon>
        <taxon>Bacillota</taxon>
        <taxon>Bacilli</taxon>
        <taxon>Bacillales</taxon>
        <taxon>Paenibacillaceae</taxon>
        <taxon>Candidatus Pristimantibacillus</taxon>
    </lineage>
</organism>
<dbReference type="KEGG" id="plig:NAG76_10640"/>
<dbReference type="SUPFAM" id="SSF53822">
    <property type="entry name" value="Periplasmic binding protein-like I"/>
    <property type="match status" value="1"/>
</dbReference>
<keyword evidence="3" id="KW-0732">Signal</keyword>
<keyword evidence="4" id="KW-0472">Membrane</keyword>
<gene>
    <name evidence="6" type="ORF">NAG76_10640</name>
</gene>
<dbReference type="AlphaFoldDB" id="A0A9J6ZK73"/>
<accession>A0A9J6ZK73</accession>